<evidence type="ECO:0008006" key="5">
    <source>
        <dbReference type="Google" id="ProtNLM"/>
    </source>
</evidence>
<name>I4Z5C7_9BURK</name>
<keyword evidence="2" id="KW-0732">Signal</keyword>
<dbReference type="EMBL" id="JH660684">
    <property type="protein sequence ID" value="EIM31419.1"/>
    <property type="molecule type" value="Genomic_DNA"/>
</dbReference>
<evidence type="ECO:0000256" key="2">
    <source>
        <dbReference type="ARBA" id="ARBA00022729"/>
    </source>
</evidence>
<evidence type="ECO:0000313" key="4">
    <source>
        <dbReference type="Proteomes" id="UP000053899"/>
    </source>
</evidence>
<keyword evidence="4" id="KW-1185">Reference proteome</keyword>
<evidence type="ECO:0000256" key="1">
    <source>
        <dbReference type="ARBA" id="ARBA00005445"/>
    </source>
</evidence>
<dbReference type="InterPro" id="IPR021884">
    <property type="entry name" value="Ice-bd_prot"/>
</dbReference>
<accession>I4Z5C7</accession>
<dbReference type="AlphaFoldDB" id="I4Z5C7"/>
<proteinExistence type="inferred from homology"/>
<dbReference type="Pfam" id="PF11999">
    <property type="entry name" value="Ice_binding"/>
    <property type="match status" value="1"/>
</dbReference>
<comment type="similarity">
    <text evidence="1">Belongs to the ice-binding protein family.</text>
</comment>
<gene>
    <name evidence="3" type="ORF">LepocDRAFT_00001470</name>
</gene>
<reference evidence="3 4" key="1">
    <citation type="submission" date="2012-04" db="EMBL/GenBank/DDBJ databases">
        <title>Improved High-Quality Draft sequence of Leptothrix ochracea L12.</title>
        <authorList>
            <consortium name="US DOE Joint Genome Institute"/>
            <person name="Lucas S."/>
            <person name="Han J."/>
            <person name="Lapidus A."/>
            <person name="Cheng J.-F."/>
            <person name="Goodwin L."/>
            <person name="Pitluck S."/>
            <person name="Peters L."/>
            <person name="Zeytun A."/>
            <person name="Detter J.C."/>
            <person name="Han C."/>
            <person name="Tapia R."/>
            <person name="Land M."/>
            <person name="Hauser L."/>
            <person name="Kyrpides N."/>
            <person name="Ivanova N."/>
            <person name="Pagani I."/>
            <person name="Stepanauskas R."/>
            <person name="Masland D."/>
            <person name="Poulton N."/>
            <person name="Emerson D."/>
            <person name="Fleming E."/>
            <person name="Woyke T."/>
        </authorList>
    </citation>
    <scope>NUCLEOTIDE SEQUENCE [LARGE SCALE GENOMIC DNA]</scope>
    <source>
        <strain evidence="3 4">L12</strain>
    </source>
</reference>
<protein>
    <recommendedName>
        <fullName evidence="5">DUF3494 domain-containing protein</fullName>
    </recommendedName>
</protein>
<sequence>MAGGALAKNVFWQVAGVMALGTNTTLNGVVLSKTGITLAAGAVVHGKLMAQTSVTLSGNTVAP</sequence>
<dbReference type="Proteomes" id="UP000053899">
    <property type="component" value="Unassembled WGS sequence"/>
</dbReference>
<dbReference type="HOGENOM" id="CLU_2880434_0_0_4"/>
<evidence type="ECO:0000313" key="3">
    <source>
        <dbReference type="EMBL" id="EIM31419.1"/>
    </source>
</evidence>
<dbReference type="OrthoDB" id="2082707at2"/>
<organism evidence="3 4">
    <name type="scientific">Leptothrix ochracea L12</name>
    <dbReference type="NCBI Taxonomy" id="735332"/>
    <lineage>
        <taxon>Bacteria</taxon>
        <taxon>Pseudomonadati</taxon>
        <taxon>Pseudomonadota</taxon>
        <taxon>Betaproteobacteria</taxon>
        <taxon>Burkholderiales</taxon>
        <taxon>Sphaerotilaceae</taxon>
        <taxon>Leptothrix</taxon>
    </lineage>
</organism>